<dbReference type="CDD" id="cd01650">
    <property type="entry name" value="RT_nLTR_like"/>
    <property type="match status" value="1"/>
</dbReference>
<dbReference type="AlphaFoldDB" id="A0AAW2U7N3"/>
<dbReference type="Gene3D" id="3.60.10.10">
    <property type="entry name" value="Endonuclease/exonuclease/phosphatase"/>
    <property type="match status" value="1"/>
</dbReference>
<dbReference type="Pfam" id="PF00078">
    <property type="entry name" value="RVT_1"/>
    <property type="match status" value="1"/>
</dbReference>
<name>A0AAW2U7N3_SESRA</name>
<dbReference type="EMBL" id="JACGWJ010000006">
    <property type="protein sequence ID" value="KAL0413245.1"/>
    <property type="molecule type" value="Genomic_DNA"/>
</dbReference>
<dbReference type="SUPFAM" id="SSF56672">
    <property type="entry name" value="DNA/RNA polymerases"/>
    <property type="match status" value="1"/>
</dbReference>
<dbReference type="Pfam" id="PF13456">
    <property type="entry name" value="RVT_3"/>
    <property type="match status" value="1"/>
</dbReference>
<dbReference type="Pfam" id="PF03372">
    <property type="entry name" value="Exo_endo_phos"/>
    <property type="match status" value="1"/>
</dbReference>
<dbReference type="InterPro" id="IPR044730">
    <property type="entry name" value="RNase_H-like_dom_plant"/>
</dbReference>
<gene>
    <name evidence="3" type="ORF">Sradi_1526200</name>
</gene>
<dbReference type="GO" id="GO:0003676">
    <property type="term" value="F:nucleic acid binding"/>
    <property type="evidence" value="ECO:0007669"/>
    <property type="project" value="InterPro"/>
</dbReference>
<dbReference type="InterPro" id="IPR005135">
    <property type="entry name" value="Endo/exonuclease/phosphatase"/>
</dbReference>
<dbReference type="SUPFAM" id="SSF56219">
    <property type="entry name" value="DNase I-like"/>
    <property type="match status" value="1"/>
</dbReference>
<sequence>MERNQQNLGNLPHDSQTNHSNIQNQPEPHLSPQSRHNQAVTIPNNHQFTDLNLPPTTSEPVGFYGDPDASKRDTSWKLLSNLHTRSARPWLCAGDFNELLDQSEKRGGQPRPLWQIRNFHRALENCALSDLGFKGDPFTWSNNHQYPDTIRERLDRAVANAKWIDLFPNSSVQHLPANCSDHAALSINLEQIPSFSGNRLRPVRFEAAWIQHDNCETVIRDSWQIGSFPGRGQHLSTQLAICKQKLKSWSQGVFKRDKETEVFSSSRPNPVNIAQGTAPLQRVVDPHMANDLIQPYMEEEITKTLFQMAPLKSPGPDGMPPIFFQNFWHIIHKDVINCVLRLLNHLEMPSNLNDTNIVLIPKCKNPEHLTHFRPISLCNVTYKIASKAVANRLKTILDRIISPAQSAFVPGCLISDNILLAFEANHFLNTKTTGRLGFMALKLDVSKAILLIHVRGEQFGSLIPQRGLRQGDPLSPYLFLLCTEAFNSLIQNAEVEDRVKGISICRGAPRISHLLFADDTLIFAQASLETVENIKQILQVYRLASGQEINFHKSSVAFSRNTNAEMQHWIAQELNIRVENKMELYLGLPSKHHVPNGNCFPPSETKFGHEINGWNENVLSQASKEVLIKSVIQAIPSYAMSCFKLPTSLLKEIHSMISNFWWHNRGQTKIHWISWQRLCQSKLQGGLGFRQLHLFNTAMLAKQLWRILRHPNRLLSKVLKARYFPNGSILDATTGRRPSYTWRSLMSAHTEWNVNLVRSIFLPIDSEIILSIPISNTALKKTRALVIPSSPRVGGGFSGKHRSQIRYGGWPIFESVYLIKVQMMFFAGSKRLEKFLLPDQIVVFAKQYLDAFITQQRGAAPNCPVRYATRWTCPPDGMIKINCDGAVFETDHEAGIGVVARDSRGICLAWASHRVCHRADGELAEELAARRAMELASRNHWDSIILESDSANLISKLNSDAHDSSSIGPIIWDIRCLSSKFRYCSFIFAKRLCNSVAHALLNLQLEHGKIPPIFHQRQLFWLWQISQIMK</sequence>
<comment type="caution">
    <text evidence="3">The sequence shown here is derived from an EMBL/GenBank/DDBJ whole genome shotgun (WGS) entry which is preliminary data.</text>
</comment>
<feature type="domain" description="Reverse transcriptase" evidence="2">
    <location>
        <begin position="341"/>
        <end position="574"/>
    </location>
</feature>
<dbReference type="CDD" id="cd06222">
    <property type="entry name" value="RNase_H_like"/>
    <property type="match status" value="1"/>
</dbReference>
<evidence type="ECO:0000313" key="3">
    <source>
        <dbReference type="EMBL" id="KAL0413245.1"/>
    </source>
</evidence>
<feature type="compositionally biased region" description="Polar residues" evidence="1">
    <location>
        <begin position="1"/>
        <end position="59"/>
    </location>
</feature>
<proteinExistence type="predicted"/>
<dbReference type="InterPro" id="IPR012337">
    <property type="entry name" value="RNaseH-like_sf"/>
</dbReference>
<dbReference type="Gene3D" id="3.30.420.10">
    <property type="entry name" value="Ribonuclease H-like superfamily/Ribonuclease H"/>
    <property type="match status" value="1"/>
</dbReference>
<reference evidence="3" key="2">
    <citation type="journal article" date="2024" name="Plant">
        <title>Genomic evolution and insights into agronomic trait innovations of Sesamum species.</title>
        <authorList>
            <person name="Miao H."/>
            <person name="Wang L."/>
            <person name="Qu L."/>
            <person name="Liu H."/>
            <person name="Sun Y."/>
            <person name="Le M."/>
            <person name="Wang Q."/>
            <person name="Wei S."/>
            <person name="Zheng Y."/>
            <person name="Lin W."/>
            <person name="Duan Y."/>
            <person name="Cao H."/>
            <person name="Xiong S."/>
            <person name="Wang X."/>
            <person name="Wei L."/>
            <person name="Li C."/>
            <person name="Ma Q."/>
            <person name="Ju M."/>
            <person name="Zhao R."/>
            <person name="Li G."/>
            <person name="Mu C."/>
            <person name="Tian Q."/>
            <person name="Mei H."/>
            <person name="Zhang T."/>
            <person name="Gao T."/>
            <person name="Zhang H."/>
        </authorList>
    </citation>
    <scope>NUCLEOTIDE SEQUENCE</scope>
    <source>
        <strain evidence="3">G02</strain>
    </source>
</reference>
<accession>A0AAW2U7N3</accession>
<dbReference type="PROSITE" id="PS50878">
    <property type="entry name" value="RT_POL"/>
    <property type="match status" value="1"/>
</dbReference>
<dbReference type="InterPro" id="IPR043502">
    <property type="entry name" value="DNA/RNA_pol_sf"/>
</dbReference>
<dbReference type="PANTHER" id="PTHR33116">
    <property type="entry name" value="REVERSE TRANSCRIPTASE ZINC-BINDING DOMAIN-CONTAINING PROTEIN-RELATED-RELATED"/>
    <property type="match status" value="1"/>
</dbReference>
<dbReference type="InterPro" id="IPR036397">
    <property type="entry name" value="RNaseH_sf"/>
</dbReference>
<evidence type="ECO:0000259" key="2">
    <source>
        <dbReference type="PROSITE" id="PS50878"/>
    </source>
</evidence>
<dbReference type="InterPro" id="IPR002156">
    <property type="entry name" value="RNaseH_domain"/>
</dbReference>
<dbReference type="InterPro" id="IPR000477">
    <property type="entry name" value="RT_dom"/>
</dbReference>
<dbReference type="GO" id="GO:0004523">
    <property type="term" value="F:RNA-DNA hybrid ribonuclease activity"/>
    <property type="evidence" value="ECO:0007669"/>
    <property type="project" value="InterPro"/>
</dbReference>
<protein>
    <submittedName>
        <fullName evidence="3">Mitochondrial protein</fullName>
    </submittedName>
</protein>
<dbReference type="PANTHER" id="PTHR33116:SF86">
    <property type="entry name" value="REVERSE TRANSCRIPTASE DOMAIN-CONTAINING PROTEIN"/>
    <property type="match status" value="1"/>
</dbReference>
<dbReference type="SUPFAM" id="SSF53098">
    <property type="entry name" value="Ribonuclease H-like"/>
    <property type="match status" value="1"/>
</dbReference>
<organism evidence="3">
    <name type="scientific">Sesamum radiatum</name>
    <name type="common">Black benniseed</name>
    <dbReference type="NCBI Taxonomy" id="300843"/>
    <lineage>
        <taxon>Eukaryota</taxon>
        <taxon>Viridiplantae</taxon>
        <taxon>Streptophyta</taxon>
        <taxon>Embryophyta</taxon>
        <taxon>Tracheophyta</taxon>
        <taxon>Spermatophyta</taxon>
        <taxon>Magnoliopsida</taxon>
        <taxon>eudicotyledons</taxon>
        <taxon>Gunneridae</taxon>
        <taxon>Pentapetalae</taxon>
        <taxon>asterids</taxon>
        <taxon>lamiids</taxon>
        <taxon>Lamiales</taxon>
        <taxon>Pedaliaceae</taxon>
        <taxon>Sesamum</taxon>
    </lineage>
</organism>
<evidence type="ECO:0000256" key="1">
    <source>
        <dbReference type="SAM" id="MobiDB-lite"/>
    </source>
</evidence>
<reference evidence="3" key="1">
    <citation type="submission" date="2020-06" db="EMBL/GenBank/DDBJ databases">
        <authorList>
            <person name="Li T."/>
            <person name="Hu X."/>
            <person name="Zhang T."/>
            <person name="Song X."/>
            <person name="Zhang H."/>
            <person name="Dai N."/>
            <person name="Sheng W."/>
            <person name="Hou X."/>
            <person name="Wei L."/>
        </authorList>
    </citation>
    <scope>NUCLEOTIDE SEQUENCE</scope>
    <source>
        <strain evidence="3">G02</strain>
        <tissue evidence="3">Leaf</tissue>
    </source>
</reference>
<feature type="region of interest" description="Disordered" evidence="1">
    <location>
        <begin position="1"/>
        <end position="66"/>
    </location>
</feature>
<dbReference type="InterPro" id="IPR036691">
    <property type="entry name" value="Endo/exonu/phosph_ase_sf"/>
</dbReference>